<protein>
    <recommendedName>
        <fullName evidence="2">Heterokaryon incompatibility domain-containing protein</fullName>
    </recommendedName>
</protein>
<dbReference type="InterPro" id="IPR010730">
    <property type="entry name" value="HET"/>
</dbReference>
<keyword evidence="1" id="KW-1133">Transmembrane helix</keyword>
<reference evidence="3 4" key="1">
    <citation type="submission" date="2017-06" db="EMBL/GenBank/DDBJ databases">
        <title>Comparative genomic analysis of Ambrosia Fusariam Clade fungi.</title>
        <authorList>
            <person name="Stajich J.E."/>
            <person name="Carrillo J."/>
            <person name="Kijimoto T."/>
            <person name="Eskalen A."/>
            <person name="O'Donnell K."/>
            <person name="Kasson M."/>
        </authorList>
    </citation>
    <scope>NUCLEOTIDE SEQUENCE [LARGE SCALE GENOMIC DNA]</scope>
    <source>
        <strain evidence="3 4">UCR1854</strain>
    </source>
</reference>
<dbReference type="AlphaFoldDB" id="A0A430M9Z6"/>
<feature type="domain" description="Heterokaryon incompatibility" evidence="2">
    <location>
        <begin position="64"/>
        <end position="245"/>
    </location>
</feature>
<evidence type="ECO:0000313" key="4">
    <source>
        <dbReference type="Proteomes" id="UP000287124"/>
    </source>
</evidence>
<sequence>MSDQSRDPGPEMASLTAAQLYDYLPLPHGSQFIRVLDIPEDCSETDAGLTGSLRIVDLKDSPRFTALSYVWGKASGKSINCNGCDIKITDSCFEALSSLRAVLGSFTIWVDAVCINQRDNDEKSAQIPLMEEIYTWAEAVYIWLGPSTPGTNAALNYVRVASRHRLLTMDTPWRNGSRPITLLQERMRTLKGIFTLSYYLISYPFRLCAFVFRETDFLPELSCHRDCFLELLDRPWLKRSWTFQEISLASNPILVFGQEHIPWLQWYEALIWVSDLEAIHTRNPGRVPGDPAFPYDEPYNVVDDETASWEPFKHWMSLCKVWQTLPRPCYWNENRFRKVLDDAGAIRDHCSVEEYSRALDAHWAMCFMIFPSSILVTYILLLNRLPDFADVVSPLFVSLVVGCSLTAILLLFYWCASLAFYDCLSLGNGLIYATRRMDSEQRNYLVGLVRAIRERECNQKKDRVFAVWGILQRLGVHQLAPDYRKSTGQVYRDAFAGLVEWRPSFISLLLDTGSRLPGAPSWVPDWSTITERSWLSSSYVYDPIQFPRRFGKSLSISISGDTLSVQASLLRTATYCTVSFHKIQLDSAGDTIPGMQESLLHNTQILCQWVMRVRRDIFVDSTYHSVALGVLSTLNGCPTATSSMDAGGRRVFNEVYATMMRYSGQLRTELETMTGIVPVTRTTLEDMAADKSCLDFLIKTFNKLADKRNLFLCSNGWIGSGPDSMHEYDSIALIKGVAAPMILRRQGDGSLRDVYTVLGPSFIEGLMGLDVEDLEKMELCWKQVDLV</sequence>
<dbReference type="InterPro" id="IPR052895">
    <property type="entry name" value="HetReg/Transcr_Mod"/>
</dbReference>
<organism evidence="3 4">
    <name type="scientific">Fusarium euwallaceae</name>
    <dbReference type="NCBI Taxonomy" id="1147111"/>
    <lineage>
        <taxon>Eukaryota</taxon>
        <taxon>Fungi</taxon>
        <taxon>Dikarya</taxon>
        <taxon>Ascomycota</taxon>
        <taxon>Pezizomycotina</taxon>
        <taxon>Sordariomycetes</taxon>
        <taxon>Hypocreomycetidae</taxon>
        <taxon>Hypocreales</taxon>
        <taxon>Nectriaceae</taxon>
        <taxon>Fusarium</taxon>
        <taxon>Fusarium solani species complex</taxon>
    </lineage>
</organism>
<name>A0A430M9Z6_9HYPO</name>
<dbReference type="Proteomes" id="UP000287124">
    <property type="component" value="Unassembled WGS sequence"/>
</dbReference>
<keyword evidence="1" id="KW-0472">Membrane</keyword>
<keyword evidence="1" id="KW-0812">Transmembrane</keyword>
<dbReference type="EMBL" id="MIKF01000004">
    <property type="protein sequence ID" value="RTE84811.1"/>
    <property type="molecule type" value="Genomic_DNA"/>
</dbReference>
<comment type="caution">
    <text evidence="3">The sequence shown here is derived from an EMBL/GenBank/DDBJ whole genome shotgun (WGS) entry which is preliminary data.</text>
</comment>
<proteinExistence type="predicted"/>
<dbReference type="Pfam" id="PF06985">
    <property type="entry name" value="HET"/>
    <property type="match status" value="1"/>
</dbReference>
<evidence type="ECO:0000313" key="3">
    <source>
        <dbReference type="EMBL" id="RTE84811.1"/>
    </source>
</evidence>
<feature type="transmembrane region" description="Helical" evidence="1">
    <location>
        <begin position="394"/>
        <end position="414"/>
    </location>
</feature>
<dbReference type="PANTHER" id="PTHR24148:SF64">
    <property type="entry name" value="HETEROKARYON INCOMPATIBILITY DOMAIN-CONTAINING PROTEIN"/>
    <property type="match status" value="1"/>
</dbReference>
<feature type="transmembrane region" description="Helical" evidence="1">
    <location>
        <begin position="361"/>
        <end position="382"/>
    </location>
</feature>
<evidence type="ECO:0000256" key="1">
    <source>
        <dbReference type="SAM" id="Phobius"/>
    </source>
</evidence>
<dbReference type="PANTHER" id="PTHR24148">
    <property type="entry name" value="ANKYRIN REPEAT DOMAIN-CONTAINING PROTEIN 39 HOMOLOG-RELATED"/>
    <property type="match status" value="1"/>
</dbReference>
<evidence type="ECO:0000259" key="2">
    <source>
        <dbReference type="Pfam" id="PF06985"/>
    </source>
</evidence>
<accession>A0A430M9Z6</accession>
<keyword evidence="4" id="KW-1185">Reference proteome</keyword>
<gene>
    <name evidence="3" type="ORF">BHE90_000644</name>
</gene>